<feature type="coiled-coil region" evidence="3">
    <location>
        <begin position="54"/>
        <end position="81"/>
    </location>
</feature>
<dbReference type="Proteomes" id="UP000326458">
    <property type="component" value="Unassembled WGS sequence"/>
</dbReference>
<dbReference type="GO" id="GO:0051959">
    <property type="term" value="F:dynein light intermediate chain binding"/>
    <property type="evidence" value="ECO:0007669"/>
    <property type="project" value="TreeGrafter"/>
</dbReference>
<evidence type="ECO:0000256" key="2">
    <source>
        <dbReference type="ARBA" id="ARBA00023054"/>
    </source>
</evidence>
<accession>A0A5N3VNL9</accession>
<evidence type="ECO:0000256" key="3">
    <source>
        <dbReference type="SAM" id="Coils"/>
    </source>
</evidence>
<comment type="caution">
    <text evidence="4">The sequence shown here is derived from an EMBL/GenBank/DDBJ whole genome shotgun (WGS) entry which is preliminary data.</text>
</comment>
<dbReference type="PANTHER" id="PTHR31233:SF7">
    <property type="entry name" value="PROTEIN BICAUDAL D HOMOLOG 2"/>
    <property type="match status" value="1"/>
</dbReference>
<dbReference type="GO" id="GO:0070507">
    <property type="term" value="P:regulation of microtubule cytoskeleton organization"/>
    <property type="evidence" value="ECO:0007669"/>
    <property type="project" value="TreeGrafter"/>
</dbReference>
<dbReference type="InterPro" id="IPR018477">
    <property type="entry name" value="BICD"/>
</dbReference>
<dbReference type="GO" id="GO:0008093">
    <property type="term" value="F:cytoskeletal anchor activity"/>
    <property type="evidence" value="ECO:0007669"/>
    <property type="project" value="InterPro"/>
</dbReference>
<keyword evidence="5" id="KW-1185">Reference proteome</keyword>
<dbReference type="PANTHER" id="PTHR31233">
    <property type="entry name" value="BICAUDAL D FAMILY MEMBER"/>
    <property type="match status" value="1"/>
</dbReference>
<dbReference type="GO" id="GO:0006890">
    <property type="term" value="P:retrograde vesicle-mediated transport, Golgi to endoplasmic reticulum"/>
    <property type="evidence" value="ECO:0007669"/>
    <property type="project" value="TreeGrafter"/>
</dbReference>
<comment type="similarity">
    <text evidence="1">Belongs to the BicD family.</text>
</comment>
<name>A0A5N3VNL9_MUNMU</name>
<dbReference type="EMBL" id="VCEA01000002">
    <property type="protein sequence ID" value="KAB0349975.1"/>
    <property type="molecule type" value="Genomic_DNA"/>
</dbReference>
<gene>
    <name evidence="4" type="ORF">FD754_014832</name>
</gene>
<dbReference type="AlphaFoldDB" id="A0A5N3VNL9"/>
<dbReference type="GO" id="GO:0034452">
    <property type="term" value="F:dynactin binding"/>
    <property type="evidence" value="ECO:0007669"/>
    <property type="project" value="TreeGrafter"/>
</dbReference>
<dbReference type="GO" id="GO:0005829">
    <property type="term" value="C:cytosol"/>
    <property type="evidence" value="ECO:0007669"/>
    <property type="project" value="TreeGrafter"/>
</dbReference>
<reference evidence="4 5" key="1">
    <citation type="submission" date="2019-06" db="EMBL/GenBank/DDBJ databases">
        <title>Discovery of a novel chromosome fission-fusion reversal in muntjac.</title>
        <authorList>
            <person name="Mudd A.B."/>
            <person name="Bredeson J.V."/>
            <person name="Baum R."/>
            <person name="Hockemeyer D."/>
            <person name="Rokhsar D.S."/>
        </authorList>
    </citation>
    <scope>NUCLEOTIDE SEQUENCE [LARGE SCALE GENOMIC DNA]</scope>
    <source>
        <strain evidence="4">UTSW_UCB_Mm</strain>
        <tissue evidence="4">Fibroblast cell line</tissue>
    </source>
</reference>
<dbReference type="GO" id="GO:0072393">
    <property type="term" value="P:microtubule anchoring at microtubule organizing center"/>
    <property type="evidence" value="ECO:0007669"/>
    <property type="project" value="TreeGrafter"/>
</dbReference>
<dbReference type="GO" id="GO:0005794">
    <property type="term" value="C:Golgi apparatus"/>
    <property type="evidence" value="ECO:0007669"/>
    <property type="project" value="TreeGrafter"/>
</dbReference>
<proteinExistence type="inferred from homology"/>
<keyword evidence="2 3" id="KW-0175">Coiled coil</keyword>
<protein>
    <submittedName>
        <fullName evidence="4">Uncharacterized protein</fullName>
    </submittedName>
</protein>
<dbReference type="GO" id="GO:0034067">
    <property type="term" value="P:protein localization to Golgi apparatus"/>
    <property type="evidence" value="ECO:0007669"/>
    <property type="project" value="TreeGrafter"/>
</dbReference>
<evidence type="ECO:0000313" key="5">
    <source>
        <dbReference type="Proteomes" id="UP000326458"/>
    </source>
</evidence>
<evidence type="ECO:0000256" key="1">
    <source>
        <dbReference type="ARBA" id="ARBA00010061"/>
    </source>
</evidence>
<dbReference type="GO" id="GO:0070840">
    <property type="term" value="F:dynein complex binding"/>
    <property type="evidence" value="ECO:0007669"/>
    <property type="project" value="InterPro"/>
</dbReference>
<evidence type="ECO:0000313" key="4">
    <source>
        <dbReference type="EMBL" id="KAB0349975.1"/>
    </source>
</evidence>
<organism evidence="4 5">
    <name type="scientific">Muntiacus muntjak</name>
    <name type="common">Barking deer</name>
    <name type="synonym">Indian muntjac</name>
    <dbReference type="NCBI Taxonomy" id="9888"/>
    <lineage>
        <taxon>Eukaryota</taxon>
        <taxon>Metazoa</taxon>
        <taxon>Chordata</taxon>
        <taxon>Craniata</taxon>
        <taxon>Vertebrata</taxon>
        <taxon>Euteleostomi</taxon>
        <taxon>Mammalia</taxon>
        <taxon>Eutheria</taxon>
        <taxon>Laurasiatheria</taxon>
        <taxon>Artiodactyla</taxon>
        <taxon>Ruminantia</taxon>
        <taxon>Pecora</taxon>
        <taxon>Cervidae</taxon>
        <taxon>Muntiacinae</taxon>
        <taxon>Muntiacus</taxon>
    </lineage>
</organism>
<dbReference type="GO" id="GO:0007018">
    <property type="term" value="P:microtubule-based movement"/>
    <property type="evidence" value="ECO:0007669"/>
    <property type="project" value="TreeGrafter"/>
</dbReference>
<sequence length="94" mass="10814">MSAPSEEEEYARLVMEAQPEWLRAEVKRLSHELAETTREKIQAAEYGLAVLEEKHQLKLQFEELEVDYEAIRGEMEQLKETSPGPLLIMKGVNA</sequence>